<proteinExistence type="predicted"/>
<feature type="domain" description="N-acetyltransferase" evidence="3">
    <location>
        <begin position="33"/>
        <end position="170"/>
    </location>
</feature>
<evidence type="ECO:0000313" key="4">
    <source>
        <dbReference type="EMBL" id="KZN67303.1"/>
    </source>
</evidence>
<dbReference type="PANTHER" id="PTHR43800">
    <property type="entry name" value="PEPTIDYL-LYSINE N-ACETYLTRANSFERASE YJAB"/>
    <property type="match status" value="1"/>
</dbReference>
<dbReference type="GO" id="GO:0016747">
    <property type="term" value="F:acyltransferase activity, transferring groups other than amino-acyl groups"/>
    <property type="evidence" value="ECO:0007669"/>
    <property type="project" value="InterPro"/>
</dbReference>
<dbReference type="Proteomes" id="UP000076661">
    <property type="component" value="Unassembled WGS sequence"/>
</dbReference>
<dbReference type="PATRIC" id="fig|1365257.3.peg.2280"/>
<dbReference type="RefSeq" id="WP_063381096.1">
    <property type="nucleotide sequence ID" value="NZ_AUXX01000015.1"/>
</dbReference>
<keyword evidence="1" id="KW-0808">Transferase</keyword>
<comment type="caution">
    <text evidence="4">The sequence shown here is derived from an EMBL/GenBank/DDBJ whole genome shotgun (WGS) entry which is preliminary data.</text>
</comment>
<keyword evidence="2" id="KW-0012">Acyltransferase</keyword>
<evidence type="ECO:0000256" key="2">
    <source>
        <dbReference type="ARBA" id="ARBA00023315"/>
    </source>
</evidence>
<dbReference type="Pfam" id="PF00583">
    <property type="entry name" value="Acetyltransf_1"/>
    <property type="match status" value="1"/>
</dbReference>
<evidence type="ECO:0000256" key="1">
    <source>
        <dbReference type="ARBA" id="ARBA00022679"/>
    </source>
</evidence>
<sequence length="170" mass="19631">MKQEKKQVRTYFLEMLNKNGLTPSSLPDGLSIVKVTPAQPELNQSLYTQVGRPWLWTDKLDWTKRQWQHYLDDHKTQTWVAYVDGKTAGYYELNTQNTGEVELAYFGLMPSFIGKGLGGALLNHALESAWSVTSTKRVWVHTCDLDHPHALKNYQNRGFKLYKTEVEPKE</sequence>
<evidence type="ECO:0000313" key="5">
    <source>
        <dbReference type="Proteomes" id="UP000076661"/>
    </source>
</evidence>
<dbReference type="InterPro" id="IPR016181">
    <property type="entry name" value="Acyl_CoA_acyltransferase"/>
</dbReference>
<name>A0A167N187_9GAMM</name>
<organism evidence="4 5">
    <name type="scientific">Pseudoalteromonas luteoviolacea S4060-1</name>
    <dbReference type="NCBI Taxonomy" id="1365257"/>
    <lineage>
        <taxon>Bacteria</taxon>
        <taxon>Pseudomonadati</taxon>
        <taxon>Pseudomonadota</taxon>
        <taxon>Gammaproteobacteria</taxon>
        <taxon>Alteromonadales</taxon>
        <taxon>Pseudoalteromonadaceae</taxon>
        <taxon>Pseudoalteromonas</taxon>
    </lineage>
</organism>
<dbReference type="SUPFAM" id="SSF55729">
    <property type="entry name" value="Acyl-CoA N-acyltransferases (Nat)"/>
    <property type="match status" value="1"/>
</dbReference>
<dbReference type="EMBL" id="AUXX01000015">
    <property type="protein sequence ID" value="KZN67303.1"/>
    <property type="molecule type" value="Genomic_DNA"/>
</dbReference>
<protein>
    <recommendedName>
        <fullName evidence="3">N-acetyltransferase domain-containing protein</fullName>
    </recommendedName>
</protein>
<dbReference type="AlphaFoldDB" id="A0A167N187"/>
<dbReference type="PANTHER" id="PTHR43800:SF1">
    <property type="entry name" value="PEPTIDYL-LYSINE N-ACETYLTRANSFERASE YJAB"/>
    <property type="match status" value="1"/>
</dbReference>
<dbReference type="InterPro" id="IPR000182">
    <property type="entry name" value="GNAT_dom"/>
</dbReference>
<dbReference type="Gene3D" id="3.40.630.30">
    <property type="match status" value="1"/>
</dbReference>
<dbReference type="CDD" id="cd04301">
    <property type="entry name" value="NAT_SF"/>
    <property type="match status" value="1"/>
</dbReference>
<evidence type="ECO:0000259" key="3">
    <source>
        <dbReference type="PROSITE" id="PS51186"/>
    </source>
</evidence>
<reference evidence="4 5" key="1">
    <citation type="submission" date="2013-07" db="EMBL/GenBank/DDBJ databases">
        <title>Comparative Genomic and Metabolomic Analysis of Twelve Strains of Pseudoalteromonas luteoviolacea.</title>
        <authorList>
            <person name="Vynne N.G."/>
            <person name="Mansson M."/>
            <person name="Gram L."/>
        </authorList>
    </citation>
    <scope>NUCLEOTIDE SEQUENCE [LARGE SCALE GENOMIC DNA]</scope>
    <source>
        <strain evidence="4 5">S4060-1</strain>
    </source>
</reference>
<dbReference type="PROSITE" id="PS51186">
    <property type="entry name" value="GNAT"/>
    <property type="match status" value="1"/>
</dbReference>
<gene>
    <name evidence="4" type="ORF">N478_17930</name>
</gene>
<accession>A0A167N187</accession>